<dbReference type="InterPro" id="IPR036188">
    <property type="entry name" value="FAD/NAD-bd_sf"/>
</dbReference>
<comment type="caution">
    <text evidence="7">The sequence shown here is derived from an EMBL/GenBank/DDBJ whole genome shotgun (WGS) entry which is preliminary data.</text>
</comment>
<feature type="domain" description="Pyridine nucleotide-disulphide oxidoreductase dimerisation" evidence="5">
    <location>
        <begin position="350"/>
        <end position="455"/>
    </location>
</feature>
<dbReference type="EMBL" id="JAUHJQ010000018">
    <property type="protein sequence ID" value="MDN4175650.1"/>
    <property type="molecule type" value="Genomic_DNA"/>
</dbReference>
<accession>A0ABT8FMF1</accession>
<dbReference type="PIRSF" id="PIRSF000350">
    <property type="entry name" value="Mercury_reductase_MerA"/>
    <property type="match status" value="1"/>
</dbReference>
<comment type="similarity">
    <text evidence="2">Belongs to the class-I pyridine nucleotide-disulfide oxidoreductase family.</text>
</comment>
<dbReference type="RefSeq" id="WP_300955045.1">
    <property type="nucleotide sequence ID" value="NZ_JAUHJQ010000018.1"/>
</dbReference>
<dbReference type="EC" id="1.-.-.-" evidence="7"/>
<dbReference type="Proteomes" id="UP001168620">
    <property type="component" value="Unassembled WGS sequence"/>
</dbReference>
<dbReference type="PRINTS" id="PR00368">
    <property type="entry name" value="FADPNR"/>
</dbReference>
<reference evidence="7" key="1">
    <citation type="submission" date="2023-06" db="EMBL/GenBank/DDBJ databases">
        <title>Draft genome sequence of Nocardioides sp. SOB77.</title>
        <authorList>
            <person name="Zhang G."/>
        </authorList>
    </citation>
    <scope>NUCLEOTIDE SEQUENCE</scope>
    <source>
        <strain evidence="7">SOB77</strain>
    </source>
</reference>
<proteinExistence type="inferred from homology"/>
<organism evidence="7 8">
    <name type="scientific">Nocardioides oceani</name>
    <dbReference type="NCBI Taxonomy" id="3058369"/>
    <lineage>
        <taxon>Bacteria</taxon>
        <taxon>Bacillati</taxon>
        <taxon>Actinomycetota</taxon>
        <taxon>Actinomycetes</taxon>
        <taxon>Propionibacteriales</taxon>
        <taxon>Nocardioidaceae</taxon>
        <taxon>Nocardioides</taxon>
    </lineage>
</organism>
<dbReference type="InterPro" id="IPR001100">
    <property type="entry name" value="Pyr_nuc-diS_OxRdtase"/>
</dbReference>
<protein>
    <submittedName>
        <fullName evidence="7">NAD(P)/FAD-dependent oxidoreductase</fullName>
        <ecNumber evidence="7">1.-.-.-</ecNumber>
    </submittedName>
</protein>
<name>A0ABT8FMF1_9ACTN</name>
<dbReference type="InterPro" id="IPR004099">
    <property type="entry name" value="Pyr_nucl-diS_OxRdtase_dimer"/>
</dbReference>
<sequence>MSAEHAVDVVVLGLGAGGEYAAIKLARAGLVVVGVERDLVGGECPFWGCTPSKLMIRGAHVLAEARHVDELAGRAVVEPDLGPTAARIREANHDWTDDGHSGPLREAGVRLVRGRGRLDGPGRVVVETTAGTETYVAGRGVVLATGTEADAPPVPGLAGTPYWTNREVVHATAAPARLGVLGGGPIGAELAQAFARFGSAVTLLEAGPRLLGPEEPEASAAVAAAFAREGIDVRTGVEVEQVDHGGRDGGGFRLRLAGDPGAEVEVDELLVATGRRPNLRGIGLETVGLDPDAGRVAVDERLRAGERLWAVGDVTGEGPFTHVAKYQAVGVVANVLGREVRPADYRALTRVTFTDPEVGAVGLTEQQAREAGVDVRVGLADVPRSSRGWMHGPGNEGVVKVVADAARGVLVGGTVAAPYGGEVMGLLSTAVHAEVPVEVLRGMHFPFPTFQRTIEAALKALDV</sequence>
<evidence type="ECO:0000313" key="8">
    <source>
        <dbReference type="Proteomes" id="UP001168620"/>
    </source>
</evidence>
<keyword evidence="7" id="KW-0560">Oxidoreductase</keyword>
<dbReference type="Gene3D" id="3.30.390.30">
    <property type="match status" value="1"/>
</dbReference>
<feature type="domain" description="FAD/NAD(P)-binding" evidence="6">
    <location>
        <begin position="8"/>
        <end position="328"/>
    </location>
</feature>
<dbReference type="SUPFAM" id="SSF55424">
    <property type="entry name" value="FAD/NAD-linked reductases, dimerisation (C-terminal) domain"/>
    <property type="match status" value="1"/>
</dbReference>
<keyword evidence="3" id="KW-0285">Flavoprotein</keyword>
<evidence type="ECO:0000259" key="6">
    <source>
        <dbReference type="Pfam" id="PF07992"/>
    </source>
</evidence>
<gene>
    <name evidence="7" type="ORF">QWY28_21995</name>
</gene>
<evidence type="ECO:0000256" key="3">
    <source>
        <dbReference type="ARBA" id="ARBA00022630"/>
    </source>
</evidence>
<dbReference type="PANTHER" id="PTHR43014:SF2">
    <property type="entry name" value="MERCURIC REDUCTASE"/>
    <property type="match status" value="1"/>
</dbReference>
<keyword evidence="8" id="KW-1185">Reference proteome</keyword>
<dbReference type="InterPro" id="IPR016156">
    <property type="entry name" value="FAD/NAD-linked_Rdtase_dimer_sf"/>
</dbReference>
<evidence type="ECO:0000259" key="5">
    <source>
        <dbReference type="Pfam" id="PF02852"/>
    </source>
</evidence>
<evidence type="ECO:0000256" key="2">
    <source>
        <dbReference type="ARBA" id="ARBA00007532"/>
    </source>
</evidence>
<dbReference type="SUPFAM" id="SSF51905">
    <property type="entry name" value="FAD/NAD(P)-binding domain"/>
    <property type="match status" value="1"/>
</dbReference>
<evidence type="ECO:0000256" key="1">
    <source>
        <dbReference type="ARBA" id="ARBA00001974"/>
    </source>
</evidence>
<dbReference type="InterPro" id="IPR023753">
    <property type="entry name" value="FAD/NAD-binding_dom"/>
</dbReference>
<keyword evidence="4" id="KW-0274">FAD</keyword>
<dbReference type="Gene3D" id="3.50.50.60">
    <property type="entry name" value="FAD/NAD(P)-binding domain"/>
    <property type="match status" value="2"/>
</dbReference>
<dbReference type="PRINTS" id="PR00411">
    <property type="entry name" value="PNDRDTASEI"/>
</dbReference>
<evidence type="ECO:0000313" key="7">
    <source>
        <dbReference type="EMBL" id="MDN4175650.1"/>
    </source>
</evidence>
<dbReference type="PANTHER" id="PTHR43014">
    <property type="entry name" value="MERCURIC REDUCTASE"/>
    <property type="match status" value="1"/>
</dbReference>
<dbReference type="GO" id="GO:0016491">
    <property type="term" value="F:oxidoreductase activity"/>
    <property type="evidence" value="ECO:0007669"/>
    <property type="project" value="UniProtKB-KW"/>
</dbReference>
<evidence type="ECO:0000256" key="4">
    <source>
        <dbReference type="ARBA" id="ARBA00022827"/>
    </source>
</evidence>
<dbReference type="Pfam" id="PF02852">
    <property type="entry name" value="Pyr_redox_dim"/>
    <property type="match status" value="1"/>
</dbReference>
<dbReference type="Pfam" id="PF07992">
    <property type="entry name" value="Pyr_redox_2"/>
    <property type="match status" value="1"/>
</dbReference>
<comment type="cofactor">
    <cofactor evidence="1">
        <name>FAD</name>
        <dbReference type="ChEBI" id="CHEBI:57692"/>
    </cofactor>
</comment>